<dbReference type="Proteomes" id="UP000000692">
    <property type="component" value="Chromosome"/>
</dbReference>
<evidence type="ECO:0000256" key="1">
    <source>
        <dbReference type="ARBA" id="ARBA00022898"/>
    </source>
</evidence>
<dbReference type="Gene3D" id="3.40.640.10">
    <property type="entry name" value="Type I PLP-dependent aspartate aminotransferase-like (Major domain)"/>
    <property type="match status" value="1"/>
</dbReference>
<evidence type="ECO:0000256" key="3">
    <source>
        <dbReference type="PIRSR" id="PIRSR000390-1"/>
    </source>
</evidence>
<evidence type="ECO:0000313" key="6">
    <source>
        <dbReference type="EMBL" id="AEM41720.1"/>
    </source>
</evidence>
<evidence type="ECO:0000256" key="5">
    <source>
        <dbReference type="RuleBase" id="RU004508"/>
    </source>
</evidence>
<dbReference type="HOGENOM" id="CLU_033332_1_0_5"/>
<evidence type="ECO:0000256" key="4">
    <source>
        <dbReference type="PIRSR" id="PIRSR000390-2"/>
    </source>
</evidence>
<accession>F9Y4A7</accession>
<dbReference type="OrthoDB" id="9768668at2"/>
<dbReference type="PANTHER" id="PTHR30244">
    <property type="entry name" value="TRANSAMINASE"/>
    <property type="match status" value="1"/>
</dbReference>
<keyword evidence="7" id="KW-1185">Reference proteome</keyword>
<evidence type="ECO:0000313" key="7">
    <source>
        <dbReference type="Proteomes" id="UP000000692"/>
    </source>
</evidence>
<dbReference type="InterPro" id="IPR015424">
    <property type="entry name" value="PyrdxlP-dep_Trfase"/>
</dbReference>
<dbReference type="GO" id="GO:0030170">
    <property type="term" value="F:pyridoxal phosphate binding"/>
    <property type="evidence" value="ECO:0007669"/>
    <property type="project" value="TreeGrafter"/>
</dbReference>
<dbReference type="eggNOG" id="COG0399">
    <property type="taxonomic scope" value="Bacteria"/>
</dbReference>
<keyword evidence="6" id="KW-0808">Transferase</keyword>
<dbReference type="Pfam" id="PF01041">
    <property type="entry name" value="DegT_DnrJ_EryC1"/>
    <property type="match status" value="1"/>
</dbReference>
<dbReference type="PANTHER" id="PTHR30244:SF9">
    <property type="entry name" value="PROTEIN RV3402C"/>
    <property type="match status" value="1"/>
</dbReference>
<gene>
    <name evidence="6" type="ordered locus">KVU_1881</name>
</gene>
<dbReference type="PIRSF" id="PIRSF000390">
    <property type="entry name" value="PLP_StrS"/>
    <property type="match status" value="1"/>
</dbReference>
<proteinExistence type="inferred from homology"/>
<dbReference type="EMBL" id="CP002018">
    <property type="protein sequence ID" value="AEM41720.1"/>
    <property type="molecule type" value="Genomic_DNA"/>
</dbReference>
<sequence length="372" mass="39209">MSASAIITVGAPMLPDLPRYTALLSEAIDAAWLTNGGVLHQRLEMALAADLPGRTVGLAASGTTALMMALQLGDLPPGAEVITPAISFAATAQVIRWCGFQPVFVDVQPDSLNICPDAVRAAITPRTAAIMPVHLLGQPCDTDALADIARQHRLWLVYDAAHAYGVTWQGQPIGNFGDATAFSLHATKLLHTGEGGYIVTHPENGAAMRRMRNFGLDQGRPVGFGINGKLSEAQAAMGLALLPDLPAEIAARRDLRCRYDAAFATLPDVSIQAARGGASDNLTYYALRLPPARRAGLFNALAAQHVFARDHFPLLCGPGTAFPDAPVITAAPHPIAPARAGEVICLPFHGRLSTADQAKIIQVTTGFIKGDL</sequence>
<dbReference type="InterPro" id="IPR015421">
    <property type="entry name" value="PyrdxlP-dep_Trfase_major"/>
</dbReference>
<dbReference type="KEGG" id="kvl:KVU_1881"/>
<reference evidence="6 7" key="1">
    <citation type="journal article" date="2011" name="J. Bacteriol.">
        <title>Complete genome sequence of the industrial strain Ketogulonicigenium vulgare WSH-001.</title>
        <authorList>
            <person name="Liu L."/>
            <person name="Li Y."/>
            <person name="Zhang J."/>
            <person name="Zhou Z."/>
            <person name="Liu J."/>
            <person name="Li X."/>
            <person name="Zhou J."/>
            <person name="Du G."/>
            <person name="Wang L."/>
            <person name="Chen J."/>
        </authorList>
    </citation>
    <scope>NUCLEOTIDE SEQUENCE [LARGE SCALE GENOMIC DNA]</scope>
    <source>
        <strain evidence="6 7">WSH-001</strain>
    </source>
</reference>
<dbReference type="InterPro" id="IPR000653">
    <property type="entry name" value="DegT/StrS_aminotransferase"/>
</dbReference>
<dbReference type="GO" id="GO:0008483">
    <property type="term" value="F:transaminase activity"/>
    <property type="evidence" value="ECO:0007669"/>
    <property type="project" value="UniProtKB-KW"/>
</dbReference>
<dbReference type="GO" id="GO:0000271">
    <property type="term" value="P:polysaccharide biosynthetic process"/>
    <property type="evidence" value="ECO:0007669"/>
    <property type="project" value="TreeGrafter"/>
</dbReference>
<feature type="active site" description="Proton acceptor" evidence="3">
    <location>
        <position position="188"/>
    </location>
</feature>
<dbReference type="AlphaFoldDB" id="F9Y4A7"/>
<name>F9Y4A7_KETVW</name>
<dbReference type="SUPFAM" id="SSF53383">
    <property type="entry name" value="PLP-dependent transferases"/>
    <property type="match status" value="1"/>
</dbReference>
<dbReference type="CDD" id="cd00616">
    <property type="entry name" value="AHBA_syn"/>
    <property type="match status" value="1"/>
</dbReference>
<evidence type="ECO:0000256" key="2">
    <source>
        <dbReference type="ARBA" id="ARBA00037999"/>
    </source>
</evidence>
<organism evidence="6 7">
    <name type="scientific">Ketogulonicigenium vulgare (strain WSH-001)</name>
    <dbReference type="NCBI Taxonomy" id="759362"/>
    <lineage>
        <taxon>Bacteria</taxon>
        <taxon>Pseudomonadati</taxon>
        <taxon>Pseudomonadota</taxon>
        <taxon>Alphaproteobacteria</taxon>
        <taxon>Rhodobacterales</taxon>
        <taxon>Roseobacteraceae</taxon>
        <taxon>Ketogulonicigenium</taxon>
    </lineage>
</organism>
<dbReference type="RefSeq" id="WP_014537962.1">
    <property type="nucleotide sequence ID" value="NC_017384.1"/>
</dbReference>
<protein>
    <submittedName>
        <fullName evidence="6">Aminotransferase, DegT/DnrJ/EryC1/StrS family protein</fullName>
    </submittedName>
</protein>
<feature type="modified residue" description="N6-(pyridoxal phosphate)lysine" evidence="4">
    <location>
        <position position="188"/>
    </location>
</feature>
<comment type="similarity">
    <text evidence="2 5">Belongs to the DegT/DnrJ/EryC1 family.</text>
</comment>
<keyword evidence="6" id="KW-0032">Aminotransferase</keyword>
<keyword evidence="1 4" id="KW-0663">Pyridoxal phosphate</keyword>